<dbReference type="InterPro" id="IPR057305">
    <property type="entry name" value="Thioredox_PDIA6_C"/>
</dbReference>
<dbReference type="PROSITE" id="PS51352">
    <property type="entry name" value="THIOREDOXIN_2"/>
    <property type="match status" value="1"/>
</dbReference>
<reference evidence="10 11" key="1">
    <citation type="submission" date="2015-04" db="EMBL/GenBank/DDBJ databases">
        <title>Genome sequence of Ceratocystis platani, a major pathogen of plane trees.</title>
        <authorList>
            <person name="Belbahri L."/>
        </authorList>
    </citation>
    <scope>NUCLEOTIDE SEQUENCE [LARGE SCALE GENOMIC DNA]</scope>
    <source>
        <strain evidence="10 11">CFO</strain>
    </source>
</reference>
<evidence type="ECO:0000256" key="1">
    <source>
        <dbReference type="ARBA" id="ARBA00001182"/>
    </source>
</evidence>
<comment type="subcellular location">
    <subcellularLocation>
        <location evidence="2">Endoplasmic reticulum lumen</location>
    </subcellularLocation>
</comment>
<dbReference type="GO" id="GO:0034976">
    <property type="term" value="P:response to endoplasmic reticulum stress"/>
    <property type="evidence" value="ECO:0007669"/>
    <property type="project" value="TreeGrafter"/>
</dbReference>
<name>A0A0F8CRD7_CERFI</name>
<feature type="signal peptide" evidence="8">
    <location>
        <begin position="1"/>
        <end position="22"/>
    </location>
</feature>
<feature type="compositionally biased region" description="Basic and acidic residues" evidence="7">
    <location>
        <begin position="258"/>
        <end position="286"/>
    </location>
</feature>
<dbReference type="OrthoDB" id="10264505at2759"/>
<comment type="caution">
    <text evidence="10">The sequence shown here is derived from an EMBL/GenBank/DDBJ whole genome shotgun (WGS) entry which is preliminary data.</text>
</comment>
<evidence type="ECO:0000256" key="7">
    <source>
        <dbReference type="SAM" id="MobiDB-lite"/>
    </source>
</evidence>
<evidence type="ECO:0000256" key="6">
    <source>
        <dbReference type="ARBA" id="ARBA00023284"/>
    </source>
</evidence>
<keyword evidence="6" id="KW-0676">Redox-active center</keyword>
<dbReference type="Pfam" id="PF24541">
    <property type="entry name" value="Thioredox_PDIA6_C"/>
    <property type="match status" value="1"/>
</dbReference>
<keyword evidence="8" id="KW-0732">Signal</keyword>
<dbReference type="GO" id="GO:0005788">
    <property type="term" value="C:endoplasmic reticulum lumen"/>
    <property type="evidence" value="ECO:0007669"/>
    <property type="project" value="UniProtKB-SubCell"/>
</dbReference>
<feature type="domain" description="Thioredoxin" evidence="9">
    <location>
        <begin position="13"/>
        <end position="142"/>
    </location>
</feature>
<organism evidence="10 11">
    <name type="scientific">Ceratocystis fimbriata f. sp. platani</name>
    <dbReference type="NCBI Taxonomy" id="88771"/>
    <lineage>
        <taxon>Eukaryota</taxon>
        <taxon>Fungi</taxon>
        <taxon>Dikarya</taxon>
        <taxon>Ascomycota</taxon>
        <taxon>Pezizomycotina</taxon>
        <taxon>Sordariomycetes</taxon>
        <taxon>Hypocreomycetidae</taxon>
        <taxon>Microascales</taxon>
        <taxon>Ceratocystidaceae</taxon>
        <taxon>Ceratocystis</taxon>
    </lineage>
</organism>
<evidence type="ECO:0000256" key="3">
    <source>
        <dbReference type="ARBA" id="ARBA00012723"/>
    </source>
</evidence>
<dbReference type="Pfam" id="PF00085">
    <property type="entry name" value="Thioredoxin"/>
    <property type="match status" value="1"/>
</dbReference>
<evidence type="ECO:0000256" key="8">
    <source>
        <dbReference type="SAM" id="SignalP"/>
    </source>
</evidence>
<dbReference type="SUPFAM" id="SSF52833">
    <property type="entry name" value="Thioredoxin-like"/>
    <property type="match status" value="2"/>
</dbReference>
<protein>
    <recommendedName>
        <fullName evidence="3">protein disulfide-isomerase</fullName>
        <ecNumber evidence="3">5.3.4.1</ecNumber>
    </recommendedName>
</protein>
<keyword evidence="11" id="KW-1185">Reference proteome</keyword>
<evidence type="ECO:0000256" key="4">
    <source>
        <dbReference type="ARBA" id="ARBA00023157"/>
    </source>
</evidence>
<dbReference type="GO" id="GO:0015035">
    <property type="term" value="F:protein-disulfide reductase activity"/>
    <property type="evidence" value="ECO:0007669"/>
    <property type="project" value="TreeGrafter"/>
</dbReference>
<dbReference type="InterPro" id="IPR017937">
    <property type="entry name" value="Thioredoxin_CS"/>
</dbReference>
<dbReference type="InterPro" id="IPR036249">
    <property type="entry name" value="Thioredoxin-like_sf"/>
</dbReference>
<comment type="catalytic activity">
    <reaction evidence="1">
        <text>Catalyzes the rearrangement of -S-S- bonds in proteins.</text>
        <dbReference type="EC" id="5.3.4.1"/>
    </reaction>
</comment>
<dbReference type="GO" id="GO:0003756">
    <property type="term" value="F:protein disulfide isomerase activity"/>
    <property type="evidence" value="ECO:0007669"/>
    <property type="project" value="UniProtKB-EC"/>
</dbReference>
<evidence type="ECO:0000256" key="2">
    <source>
        <dbReference type="ARBA" id="ARBA00004319"/>
    </source>
</evidence>
<feature type="region of interest" description="Disordered" evidence="7">
    <location>
        <begin position="250"/>
        <end position="287"/>
    </location>
</feature>
<dbReference type="PRINTS" id="PR00421">
    <property type="entry name" value="THIOREDOXIN"/>
</dbReference>
<keyword evidence="5 10" id="KW-0413">Isomerase</keyword>
<dbReference type="EC" id="5.3.4.1" evidence="3"/>
<dbReference type="PANTHER" id="PTHR45815">
    <property type="entry name" value="PROTEIN DISULFIDE-ISOMERASE A6"/>
    <property type="match status" value="1"/>
</dbReference>
<evidence type="ECO:0000256" key="5">
    <source>
        <dbReference type="ARBA" id="ARBA00023235"/>
    </source>
</evidence>
<dbReference type="CDD" id="cd03002">
    <property type="entry name" value="PDI_a_MPD1_like"/>
    <property type="match status" value="1"/>
</dbReference>
<dbReference type="EMBL" id="LBBL01000254">
    <property type="protein sequence ID" value="KKF93317.1"/>
    <property type="molecule type" value="Genomic_DNA"/>
</dbReference>
<feature type="chain" id="PRO_5002528183" description="protein disulfide-isomerase" evidence="8">
    <location>
        <begin position="23"/>
        <end position="420"/>
    </location>
</feature>
<dbReference type="PROSITE" id="PS00194">
    <property type="entry name" value="THIOREDOXIN_1"/>
    <property type="match status" value="1"/>
</dbReference>
<evidence type="ECO:0000313" key="10">
    <source>
        <dbReference type="EMBL" id="KKF93317.1"/>
    </source>
</evidence>
<dbReference type="AlphaFoldDB" id="A0A0F8CRD7"/>
<gene>
    <name evidence="10" type="ORF">CFO_g4337</name>
</gene>
<keyword evidence="4" id="KW-1015">Disulfide bond</keyword>
<evidence type="ECO:0000259" key="9">
    <source>
        <dbReference type="PROSITE" id="PS51352"/>
    </source>
</evidence>
<dbReference type="Gene3D" id="3.40.30.10">
    <property type="entry name" value="Glutaredoxin"/>
    <property type="match status" value="2"/>
</dbReference>
<accession>A0A0F8CRD7</accession>
<dbReference type="InterPro" id="IPR013766">
    <property type="entry name" value="Thioredoxin_domain"/>
</dbReference>
<proteinExistence type="predicted"/>
<evidence type="ECO:0000313" key="11">
    <source>
        <dbReference type="Proteomes" id="UP000034841"/>
    </source>
</evidence>
<dbReference type="Proteomes" id="UP000034841">
    <property type="component" value="Unassembled WGS sequence"/>
</dbReference>
<sequence length="420" mass="45850">MHHPTVLAAIAALLCATPGAQAAFYPRNSPVMQVEGKTYDQLITQSNYTSIVKFYAPWCGHCQNLKPAYEKAAQNLAGLANVAAINCDEDVNKGLCSSMGIQGFPTLKIVRPGKKRGRPIIEDYRGERSAGGIVNAVTMGINNHVIKVTDKDLDKFLESNPEQPRALLFTDKGVTSTLVKSLAIDFLSQMSIGQVRNKEKNTVEKYNVKKFPTLVLLPASGGDPIFYDGEIKKEPILDFLAQAATPNPDAFKIKSKTVPKDKKPPKDSAKDKVKAQDKEANEKPKPAEAALHLPTVLSTAQEIQESFLSSKSKTSLVFLGPETTPSIETIGKYLAAKHPAFPFYTLSSDSPALGPLRAALGVEQEENMVVVNYKRGWVSKYDGDFTQKSISDFMQAVVAGSWKREDLPKIDLAEGAHDEL</sequence>
<dbReference type="PANTHER" id="PTHR45815:SF3">
    <property type="entry name" value="PROTEIN DISULFIDE-ISOMERASE A6"/>
    <property type="match status" value="1"/>
</dbReference>